<name>A0AAV5SKT9_9BILA</name>
<sequence length="136" mass="14202">MILLLLLCVSAAFACIPMTPTSPGIPAGPGTGGPSVPGPAAEKPCTPLTRPWDLTECGVRWGAFGVVVPCYAGTSDTMDYMCPMGQPTAYGTITGAKFDSISCDTTKGEWIYTRGSQMQTLSQIEPEIGTGLQYAC</sequence>
<comment type="caution">
    <text evidence="1">The sequence shown here is derived from an EMBL/GenBank/DDBJ whole genome shotgun (WGS) entry which is preliminary data.</text>
</comment>
<proteinExistence type="predicted"/>
<protein>
    <recommendedName>
        <fullName evidence="3">C6 domain-containing protein</fullName>
    </recommendedName>
</protein>
<reference evidence="1" key="1">
    <citation type="submission" date="2023-10" db="EMBL/GenBank/DDBJ databases">
        <title>Genome assembly of Pristionchus species.</title>
        <authorList>
            <person name="Yoshida K."/>
            <person name="Sommer R.J."/>
        </authorList>
    </citation>
    <scope>NUCLEOTIDE SEQUENCE</scope>
    <source>
        <strain evidence="1">RS0144</strain>
    </source>
</reference>
<gene>
    <name evidence="1" type="ORF">PENTCL1PPCAC_3473</name>
</gene>
<organism evidence="1 2">
    <name type="scientific">Pristionchus entomophagus</name>
    <dbReference type="NCBI Taxonomy" id="358040"/>
    <lineage>
        <taxon>Eukaryota</taxon>
        <taxon>Metazoa</taxon>
        <taxon>Ecdysozoa</taxon>
        <taxon>Nematoda</taxon>
        <taxon>Chromadorea</taxon>
        <taxon>Rhabditida</taxon>
        <taxon>Rhabditina</taxon>
        <taxon>Diplogasteromorpha</taxon>
        <taxon>Diplogasteroidea</taxon>
        <taxon>Neodiplogasteridae</taxon>
        <taxon>Pristionchus</taxon>
    </lineage>
</organism>
<dbReference type="Proteomes" id="UP001432027">
    <property type="component" value="Unassembled WGS sequence"/>
</dbReference>
<feature type="non-terminal residue" evidence="1">
    <location>
        <position position="136"/>
    </location>
</feature>
<dbReference type="EMBL" id="BTSX01000001">
    <property type="protein sequence ID" value="GMS81298.1"/>
    <property type="molecule type" value="Genomic_DNA"/>
</dbReference>
<evidence type="ECO:0000313" key="1">
    <source>
        <dbReference type="EMBL" id="GMS81298.1"/>
    </source>
</evidence>
<keyword evidence="2" id="KW-1185">Reference proteome</keyword>
<evidence type="ECO:0008006" key="3">
    <source>
        <dbReference type="Google" id="ProtNLM"/>
    </source>
</evidence>
<evidence type="ECO:0000313" key="2">
    <source>
        <dbReference type="Proteomes" id="UP001432027"/>
    </source>
</evidence>
<dbReference type="AlphaFoldDB" id="A0AAV5SKT9"/>
<accession>A0AAV5SKT9</accession>